<proteinExistence type="predicted"/>
<dbReference type="Pfam" id="PF01636">
    <property type="entry name" value="APH"/>
    <property type="match status" value="1"/>
</dbReference>
<evidence type="ECO:0000313" key="2">
    <source>
        <dbReference type="EMBL" id="OGY83047.1"/>
    </source>
</evidence>
<dbReference type="InterPro" id="IPR002575">
    <property type="entry name" value="Aminoglycoside_PTrfase"/>
</dbReference>
<organism evidence="2 3">
    <name type="scientific">Candidatus Kerfeldbacteria bacterium RIFCSPHIGHO2_12_FULL_48_17</name>
    <dbReference type="NCBI Taxonomy" id="1798542"/>
    <lineage>
        <taxon>Bacteria</taxon>
        <taxon>Candidatus Kerfeldiibacteriota</taxon>
    </lineage>
</organism>
<gene>
    <name evidence="2" type="ORF">A3F54_04425</name>
</gene>
<dbReference type="Gene3D" id="3.90.1200.10">
    <property type="match status" value="1"/>
</dbReference>
<dbReference type="Proteomes" id="UP000176952">
    <property type="component" value="Unassembled WGS sequence"/>
</dbReference>
<protein>
    <recommendedName>
        <fullName evidence="1">Aminoglycoside phosphotransferase domain-containing protein</fullName>
    </recommendedName>
</protein>
<reference evidence="2 3" key="1">
    <citation type="journal article" date="2016" name="Nat. Commun.">
        <title>Thousands of microbial genomes shed light on interconnected biogeochemical processes in an aquifer system.</title>
        <authorList>
            <person name="Anantharaman K."/>
            <person name="Brown C.T."/>
            <person name="Hug L.A."/>
            <person name="Sharon I."/>
            <person name="Castelle C.J."/>
            <person name="Probst A.J."/>
            <person name="Thomas B.C."/>
            <person name="Singh A."/>
            <person name="Wilkins M.J."/>
            <person name="Karaoz U."/>
            <person name="Brodie E.L."/>
            <person name="Williams K.H."/>
            <person name="Hubbard S.S."/>
            <person name="Banfield J.F."/>
        </authorList>
    </citation>
    <scope>NUCLEOTIDE SEQUENCE [LARGE SCALE GENOMIC DNA]</scope>
</reference>
<sequence>MDFSHLSEPNIRQQKTGLTPAQYDLYSHLGDHVSAIATHHKLSITHIKRFGDGRISATLDVTTSERRFVLKISAKDDLIAETFFLKKARTHGIPVPTVYLSDTTRTVIPFEYLFLEYINGVNANDAPLPLQLKAAQEFGRQLARLHTRPSGGFGVIDAHDHFSANNWCTLLISSLRRTWQQTDPKATTFTQVDQMAIEELLRACEDMCNNFRPRLLHGDAGGDNVLVLADHGGAFKGIAIIDPGTWIGGDPMQDLAFSQMSWHYQGFSEGVMQGYTKEQRLASEERERLEILRIFNQYWGAMISEQRGWERWRDEMLADARASLAVYKKNNRL</sequence>
<dbReference type="SUPFAM" id="SSF56112">
    <property type="entry name" value="Protein kinase-like (PK-like)"/>
    <property type="match status" value="1"/>
</dbReference>
<dbReference type="PANTHER" id="PTHR21310">
    <property type="entry name" value="AMINOGLYCOSIDE PHOSPHOTRANSFERASE-RELATED-RELATED"/>
    <property type="match status" value="1"/>
</dbReference>
<accession>A0A1G2B499</accession>
<feature type="domain" description="Aminoglycoside phosphotransferase" evidence="1">
    <location>
        <begin position="46"/>
        <end position="279"/>
    </location>
</feature>
<dbReference type="InterPro" id="IPR011009">
    <property type="entry name" value="Kinase-like_dom_sf"/>
</dbReference>
<dbReference type="InterPro" id="IPR051678">
    <property type="entry name" value="AGP_Transferase"/>
</dbReference>
<name>A0A1G2B499_9BACT</name>
<dbReference type="EMBL" id="MHKD01000022">
    <property type="protein sequence ID" value="OGY83047.1"/>
    <property type="molecule type" value="Genomic_DNA"/>
</dbReference>
<dbReference type="AlphaFoldDB" id="A0A1G2B499"/>
<comment type="caution">
    <text evidence="2">The sequence shown here is derived from an EMBL/GenBank/DDBJ whole genome shotgun (WGS) entry which is preliminary data.</text>
</comment>
<dbReference type="Gene3D" id="3.30.200.150">
    <property type="match status" value="1"/>
</dbReference>
<evidence type="ECO:0000313" key="3">
    <source>
        <dbReference type="Proteomes" id="UP000176952"/>
    </source>
</evidence>
<evidence type="ECO:0000259" key="1">
    <source>
        <dbReference type="Pfam" id="PF01636"/>
    </source>
</evidence>